<feature type="transmembrane region" description="Helical" evidence="1">
    <location>
        <begin position="278"/>
        <end position="308"/>
    </location>
</feature>
<dbReference type="InterPro" id="IPR018650">
    <property type="entry name" value="STSV1_Orf64"/>
</dbReference>
<feature type="transmembrane region" description="Helical" evidence="1">
    <location>
        <begin position="63"/>
        <end position="84"/>
    </location>
</feature>
<keyword evidence="1" id="KW-0472">Membrane</keyword>
<feature type="transmembrane region" description="Helical" evidence="1">
    <location>
        <begin position="204"/>
        <end position="224"/>
    </location>
</feature>
<gene>
    <name evidence="2" type="ORF">I5M32_08145</name>
</gene>
<keyword evidence="1" id="KW-1133">Transmembrane helix</keyword>
<dbReference type="Pfam" id="PF09852">
    <property type="entry name" value="DUF2079"/>
    <property type="match status" value="1"/>
</dbReference>
<evidence type="ECO:0000313" key="3">
    <source>
        <dbReference type="Proteomes" id="UP000660024"/>
    </source>
</evidence>
<sequence length="485" mass="55705">MVLLKDKKLIISLLFFFLFCLIAIVNHYSLRTFFDLGMINQALYQLGNLQNPLFTLGIDGKDMPFLATHFSPIIYLYYPFFLIFGHLTPTLIQILAISLAGVPIYKLSLLFLNNNKTLANYCLIHFYLIWGIYSALAFDFHNNVIGSMMVPWLTLFLFQKKNYLLIIASLLMVMCMETFGIWLFTVLLIFIIYQFKHNKHLNKIALLVAFAALVYSLLVINFVMPSLQNTAQNLQFGRYSHLGGSLAEVFLNLIKHPKIIVEGLFTNLKDKSFAIQKIIFLLFLFFSGCFLIYKNPLFIFIFLVPLALKFLSNDSGLFGIYHQYSIEFVPLLSMVLIFGLNKTNFLIRERLALACCALTAVCTFASLNFSLGEYDYKANSSFYKPVHFKPGLDLGSVKQSLKLIPIDAKVSASSCLSPYLFQRRYLYHFPIIKDAKYIAIIKNNRSTWPISEEAHQQKIDLLKKSGLFKVISDQKDMIIFKAKEN</sequence>
<evidence type="ECO:0000256" key="1">
    <source>
        <dbReference type="SAM" id="Phobius"/>
    </source>
</evidence>
<feature type="transmembrane region" description="Helical" evidence="1">
    <location>
        <begin position="320"/>
        <end position="339"/>
    </location>
</feature>
<feature type="transmembrane region" description="Helical" evidence="1">
    <location>
        <begin position="165"/>
        <end position="192"/>
    </location>
</feature>
<feature type="transmembrane region" description="Helical" evidence="1">
    <location>
        <begin position="9"/>
        <end position="28"/>
    </location>
</feature>
<protein>
    <submittedName>
        <fullName evidence="2">DUF2079 domain-containing protein</fullName>
    </submittedName>
</protein>
<keyword evidence="3" id="KW-1185">Reference proteome</keyword>
<dbReference type="Proteomes" id="UP000660024">
    <property type="component" value="Unassembled WGS sequence"/>
</dbReference>
<keyword evidence="1" id="KW-0812">Transmembrane</keyword>
<feature type="transmembrane region" description="Helical" evidence="1">
    <location>
        <begin position="91"/>
        <end position="112"/>
    </location>
</feature>
<evidence type="ECO:0000313" key="2">
    <source>
        <dbReference type="EMBL" id="MBK0382928.1"/>
    </source>
</evidence>
<comment type="caution">
    <text evidence="2">The sequence shown here is derived from an EMBL/GenBank/DDBJ whole genome shotgun (WGS) entry which is preliminary data.</text>
</comment>
<organism evidence="2 3">
    <name type="scientific">Pedobacter segetis</name>
    <dbReference type="NCBI Taxonomy" id="2793069"/>
    <lineage>
        <taxon>Bacteria</taxon>
        <taxon>Pseudomonadati</taxon>
        <taxon>Bacteroidota</taxon>
        <taxon>Sphingobacteriia</taxon>
        <taxon>Sphingobacteriales</taxon>
        <taxon>Sphingobacteriaceae</taxon>
        <taxon>Pedobacter</taxon>
    </lineage>
</organism>
<accession>A0ABS1BJD0</accession>
<dbReference type="RefSeq" id="WP_200585740.1">
    <property type="nucleotide sequence ID" value="NZ_JAEHFY010000010.1"/>
</dbReference>
<name>A0ABS1BJD0_9SPHI</name>
<dbReference type="EMBL" id="JAEHFY010000010">
    <property type="protein sequence ID" value="MBK0382928.1"/>
    <property type="molecule type" value="Genomic_DNA"/>
</dbReference>
<proteinExistence type="predicted"/>
<reference evidence="2 3" key="1">
    <citation type="submission" date="2020-12" db="EMBL/GenBank/DDBJ databases">
        <title>Bacterial novel species Pedobacter sp. SD-b isolated from soil.</title>
        <authorList>
            <person name="Jung H.-Y."/>
        </authorList>
    </citation>
    <scope>NUCLEOTIDE SEQUENCE [LARGE SCALE GENOMIC DNA]</scope>
    <source>
        <strain evidence="2 3">SD-b</strain>
    </source>
</reference>